<dbReference type="EMBL" id="JYDL01000072">
    <property type="protein sequence ID" value="KRX18458.1"/>
    <property type="molecule type" value="Genomic_DNA"/>
</dbReference>
<gene>
    <name evidence="1" type="ORF">T07_8166</name>
</gene>
<evidence type="ECO:0000313" key="2">
    <source>
        <dbReference type="Proteomes" id="UP000054630"/>
    </source>
</evidence>
<name>A0A0V0RW30_9BILA</name>
<dbReference type="AlphaFoldDB" id="A0A0V0RW30"/>
<accession>A0A0V0RW30</accession>
<evidence type="ECO:0000313" key="1">
    <source>
        <dbReference type="EMBL" id="KRX18458.1"/>
    </source>
</evidence>
<dbReference type="Proteomes" id="UP000054630">
    <property type="component" value="Unassembled WGS sequence"/>
</dbReference>
<comment type="caution">
    <text evidence="1">The sequence shown here is derived from an EMBL/GenBank/DDBJ whole genome shotgun (WGS) entry which is preliminary data.</text>
</comment>
<keyword evidence="2" id="KW-1185">Reference proteome</keyword>
<proteinExistence type="predicted"/>
<reference evidence="1 2" key="1">
    <citation type="submission" date="2015-01" db="EMBL/GenBank/DDBJ databases">
        <title>Evolution of Trichinella species and genotypes.</title>
        <authorList>
            <person name="Korhonen P.K."/>
            <person name="Edoardo P."/>
            <person name="Giuseppe L.R."/>
            <person name="Gasser R.B."/>
        </authorList>
    </citation>
    <scope>NUCLEOTIDE SEQUENCE [LARGE SCALE GENOMIC DNA]</scope>
    <source>
        <strain evidence="1">ISS37</strain>
    </source>
</reference>
<organism evidence="1 2">
    <name type="scientific">Trichinella nelsoni</name>
    <dbReference type="NCBI Taxonomy" id="6336"/>
    <lineage>
        <taxon>Eukaryota</taxon>
        <taxon>Metazoa</taxon>
        <taxon>Ecdysozoa</taxon>
        <taxon>Nematoda</taxon>
        <taxon>Enoplea</taxon>
        <taxon>Dorylaimia</taxon>
        <taxon>Trichinellida</taxon>
        <taxon>Trichinellidae</taxon>
        <taxon>Trichinella</taxon>
    </lineage>
</organism>
<sequence>MYTDQTPHEHKGQSYSTERISLTNAHLPDASLSLSTVRHLSHFQTTEMGVMDTDSASNCICPDKEVKKNRATVSRYVLEDQRSITVVRWSVRRSLLSLESFCDKSVAVLVQSR</sequence>
<protein>
    <submittedName>
        <fullName evidence="1">Uncharacterized protein</fullName>
    </submittedName>
</protein>